<proteinExistence type="predicted"/>
<protein>
    <recommendedName>
        <fullName evidence="3">DUF4261 domain-containing protein</fullName>
    </recommendedName>
</protein>
<reference evidence="1 2" key="1">
    <citation type="submission" date="2023-04" db="EMBL/GenBank/DDBJ databases">
        <title>Marinoamorphus aggregata gen. nov., sp. Nov., isolate from tissue of brittle star Ophioplocus japonicus.</title>
        <authorList>
            <person name="Kawano K."/>
            <person name="Sawayama S."/>
            <person name="Nakagawa S."/>
        </authorList>
    </citation>
    <scope>NUCLEOTIDE SEQUENCE [LARGE SCALE GENOMIC DNA]</scope>
    <source>
        <strain evidence="1 2">NKW23</strain>
    </source>
</reference>
<dbReference type="Proteomes" id="UP001239909">
    <property type="component" value="Unassembled WGS sequence"/>
</dbReference>
<sequence>MRDLGLMCLIALDDNTGIDLFALRRAMQMVAPRSSITIERRRAAPSETALIVEVDGQRFAVHAIGERIPETEYQEAVVGNLFWPEAADAMARHRARVAICGVERHLVHGLVRAQAVALTRLAAAIAEVTPASGVHWLGTKAMASPDRLQRATGELSRHLWPVDLWLGYVFYGTDRPGERPVVGVQTMGAADYLGFEIEVPPFEVVDKIEPIRILFGAVGYLMAYGDAIRDGTLVEVKGERRTHYKLHLGGGSRPGLAQLEVLPTDHRKLH</sequence>
<dbReference type="EMBL" id="BSYI01000024">
    <property type="protein sequence ID" value="GMG83795.1"/>
    <property type="molecule type" value="Genomic_DNA"/>
</dbReference>
<name>A0ABQ6LND0_9RHOB</name>
<keyword evidence="2" id="KW-1185">Reference proteome</keyword>
<gene>
    <name evidence="1" type="ORF">LNKW23_30090</name>
</gene>
<evidence type="ECO:0000313" key="2">
    <source>
        <dbReference type="Proteomes" id="UP001239909"/>
    </source>
</evidence>
<dbReference type="RefSeq" id="WP_285672606.1">
    <property type="nucleotide sequence ID" value="NZ_BSYI01000024.1"/>
</dbReference>
<accession>A0ABQ6LND0</accession>
<evidence type="ECO:0008006" key="3">
    <source>
        <dbReference type="Google" id="ProtNLM"/>
    </source>
</evidence>
<organism evidence="1 2">
    <name type="scientific">Paralimibaculum aggregatum</name>
    <dbReference type="NCBI Taxonomy" id="3036245"/>
    <lineage>
        <taxon>Bacteria</taxon>
        <taxon>Pseudomonadati</taxon>
        <taxon>Pseudomonadota</taxon>
        <taxon>Alphaproteobacteria</taxon>
        <taxon>Rhodobacterales</taxon>
        <taxon>Paracoccaceae</taxon>
        <taxon>Paralimibaculum</taxon>
    </lineage>
</organism>
<evidence type="ECO:0000313" key="1">
    <source>
        <dbReference type="EMBL" id="GMG83795.1"/>
    </source>
</evidence>
<comment type="caution">
    <text evidence="1">The sequence shown here is derived from an EMBL/GenBank/DDBJ whole genome shotgun (WGS) entry which is preliminary data.</text>
</comment>